<evidence type="ECO:0000313" key="2">
    <source>
        <dbReference type="EMBL" id="QCD35303.1"/>
    </source>
</evidence>
<keyword evidence="1" id="KW-0812">Transmembrane</keyword>
<gene>
    <name evidence="2" type="ORF">E7746_05060</name>
</gene>
<dbReference type="AlphaFoldDB" id="A0A4P7VFW2"/>
<keyword evidence="3" id="KW-1185">Reference proteome</keyword>
<protein>
    <submittedName>
        <fullName evidence="2">Uncharacterized protein</fullName>
    </submittedName>
</protein>
<keyword evidence="1" id="KW-0472">Membrane</keyword>
<dbReference type="RefSeq" id="WP_136410055.1">
    <property type="nucleotide sequence ID" value="NZ_CP039393.1"/>
</dbReference>
<sequence length="69" mass="7737">MMKAGEAGRFLQWSLVVLFCTLTLMTMGLTELVPLSDWMIRALGIVALVALPATAYGFVRVYKEKRDSR</sequence>
<reference evidence="2 3" key="1">
    <citation type="submission" date="2019-02" db="EMBL/GenBank/DDBJ databases">
        <title>Isolation and identification of novel species under the genus Muribaculum.</title>
        <authorList>
            <person name="Miyake S."/>
            <person name="Ding Y."/>
            <person name="Low A."/>
            <person name="Soh M."/>
            <person name="Seedorf H."/>
        </authorList>
    </citation>
    <scope>NUCLEOTIDE SEQUENCE [LARGE SCALE GENOMIC DNA]</scope>
    <source>
        <strain evidence="2 3">TLL-A4</strain>
    </source>
</reference>
<dbReference type="EMBL" id="CP039393">
    <property type="protein sequence ID" value="QCD35303.1"/>
    <property type="molecule type" value="Genomic_DNA"/>
</dbReference>
<dbReference type="KEGG" id="mgod:E7746_05060"/>
<evidence type="ECO:0000313" key="3">
    <source>
        <dbReference type="Proteomes" id="UP000297031"/>
    </source>
</evidence>
<evidence type="ECO:0000256" key="1">
    <source>
        <dbReference type="SAM" id="Phobius"/>
    </source>
</evidence>
<proteinExistence type="predicted"/>
<organism evidence="2 3">
    <name type="scientific">Muribaculum gordoncarteri</name>
    <dbReference type="NCBI Taxonomy" id="2530390"/>
    <lineage>
        <taxon>Bacteria</taxon>
        <taxon>Pseudomonadati</taxon>
        <taxon>Bacteroidota</taxon>
        <taxon>Bacteroidia</taxon>
        <taxon>Bacteroidales</taxon>
        <taxon>Muribaculaceae</taxon>
        <taxon>Muribaculum</taxon>
    </lineage>
</organism>
<dbReference type="Proteomes" id="UP000297031">
    <property type="component" value="Chromosome"/>
</dbReference>
<keyword evidence="1" id="KW-1133">Transmembrane helix</keyword>
<feature type="transmembrane region" description="Helical" evidence="1">
    <location>
        <begin position="38"/>
        <end position="59"/>
    </location>
</feature>
<name>A0A4P7VFW2_9BACT</name>
<accession>A0A4P7VFW2</accession>